<comment type="caution">
    <text evidence="1">The sequence shown here is derived from an EMBL/GenBank/DDBJ whole genome shotgun (WGS) entry which is preliminary data.</text>
</comment>
<name>A0AAN8QWI6_9TELE</name>
<sequence>MNLQDRVTALMLAENDRVLSRVTPRLFALWEEDTTELSTVMARSWNGQSFPGRKSSSVLPGFSLRW</sequence>
<keyword evidence="2" id="KW-1185">Reference proteome</keyword>
<dbReference type="EMBL" id="JAGTTL010000008">
    <property type="protein sequence ID" value="KAK6319265.1"/>
    <property type="molecule type" value="Genomic_DNA"/>
</dbReference>
<accession>A0AAN8QWI6</accession>
<evidence type="ECO:0000313" key="2">
    <source>
        <dbReference type="Proteomes" id="UP001356427"/>
    </source>
</evidence>
<reference evidence="1 2" key="1">
    <citation type="submission" date="2021-04" db="EMBL/GenBank/DDBJ databases">
        <authorList>
            <person name="De Guttry C."/>
            <person name="Zahm M."/>
            <person name="Klopp C."/>
            <person name="Cabau C."/>
            <person name="Louis A."/>
            <person name="Berthelot C."/>
            <person name="Parey E."/>
            <person name="Roest Crollius H."/>
            <person name="Montfort J."/>
            <person name="Robinson-Rechavi M."/>
            <person name="Bucao C."/>
            <person name="Bouchez O."/>
            <person name="Gislard M."/>
            <person name="Lluch J."/>
            <person name="Milhes M."/>
            <person name="Lampietro C."/>
            <person name="Lopez Roques C."/>
            <person name="Donnadieu C."/>
            <person name="Braasch I."/>
            <person name="Desvignes T."/>
            <person name="Postlethwait J."/>
            <person name="Bobe J."/>
            <person name="Wedekind C."/>
            <person name="Guiguen Y."/>
        </authorList>
    </citation>
    <scope>NUCLEOTIDE SEQUENCE [LARGE SCALE GENOMIC DNA]</scope>
    <source>
        <strain evidence="1">Cs_M1</strain>
        <tissue evidence="1">Blood</tissue>
    </source>
</reference>
<dbReference type="AlphaFoldDB" id="A0AAN8QWI6"/>
<organism evidence="1 2">
    <name type="scientific">Coregonus suidteri</name>
    <dbReference type="NCBI Taxonomy" id="861788"/>
    <lineage>
        <taxon>Eukaryota</taxon>
        <taxon>Metazoa</taxon>
        <taxon>Chordata</taxon>
        <taxon>Craniata</taxon>
        <taxon>Vertebrata</taxon>
        <taxon>Euteleostomi</taxon>
        <taxon>Actinopterygii</taxon>
        <taxon>Neopterygii</taxon>
        <taxon>Teleostei</taxon>
        <taxon>Protacanthopterygii</taxon>
        <taxon>Salmoniformes</taxon>
        <taxon>Salmonidae</taxon>
        <taxon>Coregoninae</taxon>
        <taxon>Coregonus</taxon>
    </lineage>
</organism>
<gene>
    <name evidence="1" type="ORF">J4Q44_G00104760</name>
</gene>
<protein>
    <submittedName>
        <fullName evidence="1">Uncharacterized protein</fullName>
    </submittedName>
</protein>
<proteinExistence type="predicted"/>
<evidence type="ECO:0000313" key="1">
    <source>
        <dbReference type="EMBL" id="KAK6319265.1"/>
    </source>
</evidence>
<dbReference type="Proteomes" id="UP001356427">
    <property type="component" value="Unassembled WGS sequence"/>
</dbReference>